<dbReference type="Gene3D" id="2.30.39.10">
    <property type="entry name" value="Alpha-1-antitrypsin, domain 1"/>
    <property type="match status" value="1"/>
</dbReference>
<dbReference type="STRING" id="1676925.ENSPKIP00000012707"/>
<evidence type="ECO:0000256" key="5">
    <source>
        <dbReference type="ARBA" id="ARBA00023180"/>
    </source>
</evidence>
<keyword evidence="4 12" id="KW-0732">Signal</keyword>
<comment type="subcellular location">
    <subcellularLocation>
        <location evidence="1">Secreted</location>
    </subcellularLocation>
</comment>
<dbReference type="OrthoDB" id="671595at2759"/>
<evidence type="ECO:0000256" key="12">
    <source>
        <dbReference type="SAM" id="SignalP"/>
    </source>
</evidence>
<dbReference type="Ensembl" id="ENSPKIT00000037109.1">
    <property type="protein sequence ID" value="ENSPKIP00000012707.1"/>
    <property type="gene ID" value="ENSPKIG00000000418.1"/>
</dbReference>
<evidence type="ECO:0000313" key="14">
    <source>
        <dbReference type="Ensembl" id="ENSPKIP00000012707.1"/>
    </source>
</evidence>
<keyword evidence="15" id="KW-1185">Reference proteome</keyword>
<dbReference type="Pfam" id="PF00079">
    <property type="entry name" value="Serpin"/>
    <property type="match status" value="1"/>
</dbReference>
<accession>A0A3B3R1S6</accession>
<sequence length="430" mass="48211">MRLLLGFCIALVVLHFPVQGDHHGDHGAHGKGHGGHSHEKGHKHEHGHHRHEKHVNGSLRIYLQNGGFAFDLYKHMTAQPDLQSKNVFFSPLSLSLALAALSVGAEGETHRQLFDGLGFNGTDITPEEVNDAFHDILMNLNQKKATDLSVGSAVFLDDDFKPRPEFLEALKRFYHSEGFTTDFTKSAEARQAVNNYVKDKTHGKIAELVDSVEPSTLMILISYVYFKGKWDIPFDPASTEDSVFHVNETHDVPVKMMTESNSFYIYHDEEHSTSVLQLLYNESMSMMLILPEKGLEALEKVFDGKLVTKWRRSLRKMPYKVSIPKFSIKTSYSLKEVIAEMGITDIFSQTANFKGISDDQLSVSKVLQKATLDVDEEGSTATAATSVHLIRTSGLVPPDTLRFDRPFVVIIANRDTRSILFMGKIVNPTK</sequence>
<comment type="function">
    <text evidence="6">Major thyroid hormone transport protein in serum.</text>
</comment>
<feature type="domain" description="Serpin" evidence="13">
    <location>
        <begin position="70"/>
        <end position="428"/>
    </location>
</feature>
<evidence type="ECO:0000256" key="4">
    <source>
        <dbReference type="ARBA" id="ARBA00022729"/>
    </source>
</evidence>
<feature type="compositionally biased region" description="Basic residues" evidence="11">
    <location>
        <begin position="29"/>
        <end position="53"/>
    </location>
</feature>
<feature type="region of interest" description="Disordered" evidence="11">
    <location>
        <begin position="23"/>
        <end position="53"/>
    </location>
</feature>
<reference evidence="14" key="2">
    <citation type="submission" date="2025-09" db="UniProtKB">
        <authorList>
            <consortium name="Ensembl"/>
        </authorList>
    </citation>
    <scope>IDENTIFICATION</scope>
</reference>
<dbReference type="RefSeq" id="XP_023659075.1">
    <property type="nucleotide sequence ID" value="XM_023803307.2"/>
</dbReference>
<dbReference type="GO" id="GO:0005615">
    <property type="term" value="C:extracellular space"/>
    <property type="evidence" value="ECO:0007669"/>
    <property type="project" value="InterPro"/>
</dbReference>
<proteinExistence type="inferred from homology"/>
<evidence type="ECO:0000256" key="2">
    <source>
        <dbReference type="ARBA" id="ARBA00009500"/>
    </source>
</evidence>
<dbReference type="AlphaFoldDB" id="A0A3B3R1S6"/>
<name>A0A3B3R1S6_9TELE</name>
<evidence type="ECO:0000256" key="7">
    <source>
        <dbReference type="ARBA" id="ARBA00039512"/>
    </source>
</evidence>
<comment type="similarity">
    <text evidence="2 10">Belongs to the serpin family.</text>
</comment>
<evidence type="ECO:0000256" key="10">
    <source>
        <dbReference type="RuleBase" id="RU000411"/>
    </source>
</evidence>
<dbReference type="Proteomes" id="UP000261540">
    <property type="component" value="Unplaced"/>
</dbReference>
<dbReference type="Gene3D" id="2.10.310.10">
    <property type="entry name" value="Serpins superfamily"/>
    <property type="match status" value="1"/>
</dbReference>
<dbReference type="GeneTree" id="ENSGT00940000164899"/>
<dbReference type="FunFam" id="2.10.310.10:FF:000001">
    <property type="entry name" value="Serpin family A member 1"/>
    <property type="match status" value="1"/>
</dbReference>
<evidence type="ECO:0000256" key="11">
    <source>
        <dbReference type="SAM" id="MobiDB-lite"/>
    </source>
</evidence>
<reference evidence="14" key="1">
    <citation type="submission" date="2025-08" db="UniProtKB">
        <authorList>
            <consortium name="Ensembl"/>
        </authorList>
    </citation>
    <scope>IDENTIFICATION</scope>
</reference>
<protein>
    <recommendedName>
        <fullName evidence="7">Thyroxine-binding globulin</fullName>
    </recommendedName>
    <alternativeName>
        <fullName evidence="9">Serpin A7</fullName>
    </alternativeName>
    <alternativeName>
        <fullName evidence="8">T4-binding globulin</fullName>
    </alternativeName>
</protein>
<keyword evidence="5" id="KW-0325">Glycoprotein</keyword>
<dbReference type="InterPro" id="IPR042185">
    <property type="entry name" value="Serpin_sf_2"/>
</dbReference>
<dbReference type="FunFam" id="3.30.497.10:FF:000001">
    <property type="entry name" value="Serine protease inhibitor"/>
    <property type="match status" value="1"/>
</dbReference>
<feature type="signal peptide" evidence="12">
    <location>
        <begin position="1"/>
        <end position="20"/>
    </location>
</feature>
<feature type="chain" id="PRO_5017221497" description="Thyroxine-binding globulin" evidence="12">
    <location>
        <begin position="21"/>
        <end position="430"/>
    </location>
</feature>
<dbReference type="InterPro" id="IPR036186">
    <property type="entry name" value="Serpin_sf"/>
</dbReference>
<dbReference type="InterPro" id="IPR042178">
    <property type="entry name" value="Serpin_sf_1"/>
</dbReference>
<evidence type="ECO:0000256" key="6">
    <source>
        <dbReference type="ARBA" id="ARBA00037352"/>
    </source>
</evidence>
<dbReference type="InterPro" id="IPR023795">
    <property type="entry name" value="Serpin_CS"/>
</dbReference>
<dbReference type="GeneID" id="111839413"/>
<evidence type="ECO:0000313" key="15">
    <source>
        <dbReference type="Proteomes" id="UP000261540"/>
    </source>
</evidence>
<keyword evidence="3" id="KW-0964">Secreted</keyword>
<evidence type="ECO:0000256" key="1">
    <source>
        <dbReference type="ARBA" id="ARBA00004613"/>
    </source>
</evidence>
<dbReference type="InterPro" id="IPR023796">
    <property type="entry name" value="Serpin_dom"/>
</dbReference>
<evidence type="ECO:0000256" key="3">
    <source>
        <dbReference type="ARBA" id="ARBA00022525"/>
    </source>
</evidence>
<dbReference type="KEGG" id="pki:111839413"/>
<dbReference type="InterPro" id="IPR000215">
    <property type="entry name" value="Serpin_fam"/>
</dbReference>
<dbReference type="PANTHER" id="PTHR11461:SF375">
    <property type="entry name" value="THYROXINE-BINDING GLOBULIN"/>
    <property type="match status" value="1"/>
</dbReference>
<evidence type="ECO:0000259" key="13">
    <source>
        <dbReference type="SMART" id="SM00093"/>
    </source>
</evidence>
<evidence type="ECO:0000256" key="9">
    <source>
        <dbReference type="ARBA" id="ARBA00043177"/>
    </source>
</evidence>
<dbReference type="SUPFAM" id="SSF56574">
    <property type="entry name" value="Serpins"/>
    <property type="match status" value="1"/>
</dbReference>
<organism evidence="14 15">
    <name type="scientific">Paramormyrops kingsleyae</name>
    <dbReference type="NCBI Taxonomy" id="1676925"/>
    <lineage>
        <taxon>Eukaryota</taxon>
        <taxon>Metazoa</taxon>
        <taxon>Chordata</taxon>
        <taxon>Craniata</taxon>
        <taxon>Vertebrata</taxon>
        <taxon>Euteleostomi</taxon>
        <taxon>Actinopterygii</taxon>
        <taxon>Neopterygii</taxon>
        <taxon>Teleostei</taxon>
        <taxon>Osteoglossocephala</taxon>
        <taxon>Osteoglossomorpha</taxon>
        <taxon>Osteoglossiformes</taxon>
        <taxon>Mormyridae</taxon>
        <taxon>Paramormyrops</taxon>
    </lineage>
</organism>
<dbReference type="PROSITE" id="PS00284">
    <property type="entry name" value="SERPIN"/>
    <property type="match status" value="1"/>
</dbReference>
<dbReference type="Gene3D" id="3.30.497.10">
    <property type="entry name" value="Antithrombin, subunit I, domain 2"/>
    <property type="match status" value="1"/>
</dbReference>
<evidence type="ECO:0000256" key="8">
    <source>
        <dbReference type="ARBA" id="ARBA00042967"/>
    </source>
</evidence>
<dbReference type="PANTHER" id="PTHR11461">
    <property type="entry name" value="SERINE PROTEASE INHIBITOR, SERPIN"/>
    <property type="match status" value="1"/>
</dbReference>
<dbReference type="GO" id="GO:0004867">
    <property type="term" value="F:serine-type endopeptidase inhibitor activity"/>
    <property type="evidence" value="ECO:0007669"/>
    <property type="project" value="InterPro"/>
</dbReference>
<dbReference type="SMART" id="SM00093">
    <property type="entry name" value="SERPIN"/>
    <property type="match status" value="1"/>
</dbReference>